<dbReference type="AlphaFoldDB" id="A0A0K1QFJ2"/>
<feature type="region of interest" description="Disordered" evidence="1">
    <location>
        <begin position="331"/>
        <end position="366"/>
    </location>
</feature>
<dbReference type="GO" id="GO:0003824">
    <property type="term" value="F:catalytic activity"/>
    <property type="evidence" value="ECO:0007669"/>
    <property type="project" value="InterPro"/>
</dbReference>
<name>A0A0K1QFJ2_9BACT</name>
<dbReference type="OrthoDB" id="9791578at2"/>
<reference evidence="3 4" key="1">
    <citation type="submission" date="2015-08" db="EMBL/GenBank/DDBJ databases">
        <authorList>
            <person name="Babu N.S."/>
            <person name="Beckwith C.J."/>
            <person name="Beseler K.G."/>
            <person name="Brison A."/>
            <person name="Carone J.V."/>
            <person name="Caskin T.P."/>
            <person name="Diamond M."/>
            <person name="Durham M.E."/>
            <person name="Foxe J.M."/>
            <person name="Go M."/>
            <person name="Henderson B.A."/>
            <person name="Jones I.B."/>
            <person name="McGettigan J.A."/>
            <person name="Micheletti S.J."/>
            <person name="Nasrallah M.E."/>
            <person name="Ortiz D."/>
            <person name="Piller C.R."/>
            <person name="Privatt S.R."/>
            <person name="Schneider S.L."/>
            <person name="Sharp S."/>
            <person name="Smith T.C."/>
            <person name="Stanton J.D."/>
            <person name="Ullery H.E."/>
            <person name="Wilson R.J."/>
            <person name="Serrano M.G."/>
            <person name="Buck G."/>
            <person name="Lee V."/>
            <person name="Wang Y."/>
            <person name="Carvalho R."/>
            <person name="Voegtly L."/>
            <person name="Shi R."/>
            <person name="Duckworth R."/>
            <person name="Johnson A."/>
            <person name="Loviza R."/>
            <person name="Walstead R."/>
            <person name="Shah Z."/>
            <person name="Kiflezghi M."/>
            <person name="Wade K."/>
            <person name="Ball S.L."/>
            <person name="Bradley K.W."/>
            <person name="Asai D.J."/>
            <person name="Bowman C.A."/>
            <person name="Russell D.A."/>
            <person name="Pope W.H."/>
            <person name="Jacobs-Sera D."/>
            <person name="Hendrix R.W."/>
            <person name="Hatfull G.F."/>
        </authorList>
    </citation>
    <scope>NUCLEOTIDE SEQUENCE [LARGE SCALE GENOMIC DNA]</scope>
    <source>
        <strain evidence="3 4">DSM 27648</strain>
    </source>
</reference>
<evidence type="ECO:0000313" key="3">
    <source>
        <dbReference type="EMBL" id="AKV04546.1"/>
    </source>
</evidence>
<feature type="compositionally biased region" description="Basic and acidic residues" evidence="1">
    <location>
        <begin position="355"/>
        <end position="366"/>
    </location>
</feature>
<evidence type="ECO:0000259" key="2">
    <source>
        <dbReference type="Pfam" id="PF01676"/>
    </source>
</evidence>
<sequence length="366" mass="39427">MAGGMMKFGLIGLLAIGASCASHQQDGRAIWANYIDVERAYHPAEEGVRSPAILVTVDGARWQEIFDGEDPSRVAAPRRKARDLFPNLYHLATDRGAMVGAPGKGHIHATGPNFISLPGYTEILTGRSPLACQSNDCSSVATPTVLDEAYAAGARVAAFSSWEKLRRAITVAPGRFLVSCGREGDPTIHPFPGGGEYRPDSVTAYNALRYLVKEQPDVLFVGLGDPDEYAHRGDYDGYVRALSFADAVIGEIFTILDRMGDRGARTNVFVTSDHGRAEDFRNHGGWAPESARVWLFAAGPAITARGRVASNDDRRLADVAPTLRVVLGLESDGSSHAGRPIGELLAEPQPTTAHVELEHPSRDSER</sequence>
<proteinExistence type="predicted"/>
<dbReference type="InterPro" id="IPR017850">
    <property type="entry name" value="Alkaline_phosphatase_core_sf"/>
</dbReference>
<dbReference type="RefSeq" id="WP_146655145.1">
    <property type="nucleotide sequence ID" value="NZ_CP012333.1"/>
</dbReference>
<dbReference type="InterPro" id="IPR006124">
    <property type="entry name" value="Metalloenzyme"/>
</dbReference>
<dbReference type="Pfam" id="PF01676">
    <property type="entry name" value="Metalloenzyme"/>
    <property type="match status" value="1"/>
</dbReference>
<evidence type="ECO:0000313" key="4">
    <source>
        <dbReference type="Proteomes" id="UP000064967"/>
    </source>
</evidence>
<evidence type="ECO:0000256" key="1">
    <source>
        <dbReference type="SAM" id="MobiDB-lite"/>
    </source>
</evidence>
<dbReference type="GO" id="GO:0046872">
    <property type="term" value="F:metal ion binding"/>
    <property type="evidence" value="ECO:0007669"/>
    <property type="project" value="InterPro"/>
</dbReference>
<dbReference type="Proteomes" id="UP000064967">
    <property type="component" value="Chromosome"/>
</dbReference>
<accession>A0A0K1QFJ2</accession>
<dbReference type="EMBL" id="CP012333">
    <property type="protein sequence ID" value="AKV04546.1"/>
    <property type="molecule type" value="Genomic_DNA"/>
</dbReference>
<dbReference type="KEGG" id="llu:AKJ09_11209"/>
<organism evidence="3 4">
    <name type="scientific">Labilithrix luteola</name>
    <dbReference type="NCBI Taxonomy" id="1391654"/>
    <lineage>
        <taxon>Bacteria</taxon>
        <taxon>Pseudomonadati</taxon>
        <taxon>Myxococcota</taxon>
        <taxon>Polyangia</taxon>
        <taxon>Polyangiales</taxon>
        <taxon>Labilitrichaceae</taxon>
        <taxon>Labilithrix</taxon>
    </lineage>
</organism>
<dbReference type="PROSITE" id="PS51257">
    <property type="entry name" value="PROKAR_LIPOPROTEIN"/>
    <property type="match status" value="1"/>
</dbReference>
<dbReference type="STRING" id="1391654.AKJ09_11209"/>
<keyword evidence="4" id="KW-1185">Reference proteome</keyword>
<feature type="domain" description="Metalloenzyme" evidence="2">
    <location>
        <begin position="208"/>
        <end position="329"/>
    </location>
</feature>
<dbReference type="SUPFAM" id="SSF53649">
    <property type="entry name" value="Alkaline phosphatase-like"/>
    <property type="match status" value="1"/>
</dbReference>
<dbReference type="Gene3D" id="3.40.720.10">
    <property type="entry name" value="Alkaline Phosphatase, subunit A"/>
    <property type="match status" value="1"/>
</dbReference>
<protein>
    <recommendedName>
        <fullName evidence="2">Metalloenzyme domain-containing protein</fullName>
    </recommendedName>
</protein>
<gene>
    <name evidence="3" type="ORF">AKJ09_11209</name>
</gene>